<protein>
    <submittedName>
        <fullName evidence="1">Uncharacterized protein</fullName>
    </submittedName>
</protein>
<dbReference type="EMBL" id="AP024957">
    <property type="protein sequence ID" value="BCZ83649.1"/>
    <property type="molecule type" value="Genomic_DNA"/>
</dbReference>
<evidence type="ECO:0000313" key="1">
    <source>
        <dbReference type="EMBL" id="BCZ83649.1"/>
    </source>
</evidence>
<proteinExistence type="predicted"/>
<dbReference type="Proteomes" id="UP001319874">
    <property type="component" value="Chromosome 3"/>
</dbReference>
<sequence length="134" mass="14922">MSHRKGCERCALIPQQRERHAAAADCTAGKSEFEKPYAWLRFQCELEYRLSGNLYCRFIPRIPDSCKTRIGQSRGFLTLLHVGEIRSVGAANQMNGGDAPSRTQPLANCGLNEQQIVIEVCDNCHERARTAIGG</sequence>
<accession>A0ABM7TX33</accession>
<reference evidence="1 2" key="1">
    <citation type="journal article" date="2022" name="Front. Microbiol.">
        <title>Identification and characterization of a novel class of self-sufficient cytochrome P450 hydroxylase involved in cyclohexanecarboxylate degradation in Paraburkholderia terrae strain KU-64.</title>
        <authorList>
            <person name="Yamamoto T."/>
            <person name="Hasegawa Y."/>
            <person name="Iwaki H."/>
        </authorList>
    </citation>
    <scope>NUCLEOTIDE SEQUENCE [LARGE SCALE GENOMIC DNA]</scope>
    <source>
        <strain evidence="1 2">KU-64</strain>
    </source>
</reference>
<organism evidence="1 2">
    <name type="scientific">Paraburkholderia terrae</name>
    <dbReference type="NCBI Taxonomy" id="311230"/>
    <lineage>
        <taxon>Bacteria</taxon>
        <taxon>Pseudomonadati</taxon>
        <taxon>Pseudomonadota</taxon>
        <taxon>Betaproteobacteria</taxon>
        <taxon>Burkholderiales</taxon>
        <taxon>Burkholderiaceae</taxon>
        <taxon>Paraburkholderia</taxon>
    </lineage>
</organism>
<evidence type="ECO:0000313" key="2">
    <source>
        <dbReference type="Proteomes" id="UP001319874"/>
    </source>
</evidence>
<gene>
    <name evidence="1" type="ORF">PTKU64_73240</name>
</gene>
<name>A0ABM7TX33_9BURK</name>
<keyword evidence="2" id="KW-1185">Reference proteome</keyword>